<dbReference type="Proteomes" id="UP000325313">
    <property type="component" value="Unassembled WGS sequence"/>
</dbReference>
<protein>
    <submittedName>
        <fullName evidence="2">Uncharacterized protein</fullName>
    </submittedName>
</protein>
<feature type="chain" id="PRO_5022670556" evidence="1">
    <location>
        <begin position="23"/>
        <end position="183"/>
    </location>
</feature>
<evidence type="ECO:0000313" key="3">
    <source>
        <dbReference type="Proteomes" id="UP000325313"/>
    </source>
</evidence>
<sequence length="183" mass="20967">MKPNTVSTCLLTLFVAIGTCLCPNTEYVVEYTHTWQGDADNVVEVTHRFKDKPLQTLVTVDNEHGNNGWSIRVNNRLPFPVSIRVWVDDQLLPNLLVSHGHKQNALSPSISAPVRVAVVQQKPRKVDVQYFLAAPEAVKTNRLERIPSFNDPRIRLRPQTDEDFVFKAPLILREVRDDEHYPY</sequence>
<evidence type="ECO:0000256" key="1">
    <source>
        <dbReference type="SAM" id="SignalP"/>
    </source>
</evidence>
<accession>A0A5B0SP94</accession>
<dbReference type="AlphaFoldDB" id="A0A5B0SP94"/>
<proteinExistence type="predicted"/>
<dbReference type="EMBL" id="VDEP01000001">
    <property type="protein sequence ID" value="KAA1139279.1"/>
    <property type="molecule type" value="Genomic_DNA"/>
</dbReference>
<name>A0A5B0SP94_PUCGR</name>
<evidence type="ECO:0000313" key="2">
    <source>
        <dbReference type="EMBL" id="KAA1139279.1"/>
    </source>
</evidence>
<organism evidence="2 3">
    <name type="scientific">Puccinia graminis f. sp. tritici</name>
    <dbReference type="NCBI Taxonomy" id="56615"/>
    <lineage>
        <taxon>Eukaryota</taxon>
        <taxon>Fungi</taxon>
        <taxon>Dikarya</taxon>
        <taxon>Basidiomycota</taxon>
        <taxon>Pucciniomycotina</taxon>
        <taxon>Pucciniomycetes</taxon>
        <taxon>Pucciniales</taxon>
        <taxon>Pucciniaceae</taxon>
        <taxon>Puccinia</taxon>
    </lineage>
</organism>
<comment type="caution">
    <text evidence="2">The sequence shown here is derived from an EMBL/GenBank/DDBJ whole genome shotgun (WGS) entry which is preliminary data.</text>
</comment>
<keyword evidence="1" id="KW-0732">Signal</keyword>
<feature type="signal peptide" evidence="1">
    <location>
        <begin position="1"/>
        <end position="22"/>
    </location>
</feature>
<reference evidence="2 3" key="1">
    <citation type="submission" date="2019-05" db="EMBL/GenBank/DDBJ databases">
        <title>Emergence of the Ug99 lineage of the wheat stem rust pathogen through somatic hybridization.</title>
        <authorList>
            <person name="Li F."/>
            <person name="Upadhyaya N.M."/>
            <person name="Sperschneider J."/>
            <person name="Matny O."/>
            <person name="Nguyen-Phuc H."/>
            <person name="Mago R."/>
            <person name="Raley C."/>
            <person name="Miller M.E."/>
            <person name="Silverstein K.A.T."/>
            <person name="Henningsen E."/>
            <person name="Hirsch C.D."/>
            <person name="Visser B."/>
            <person name="Pretorius Z.A."/>
            <person name="Steffenson B.J."/>
            <person name="Schwessinger B."/>
            <person name="Dodds P.N."/>
            <person name="Figueroa M."/>
        </authorList>
    </citation>
    <scope>NUCLEOTIDE SEQUENCE [LARGE SCALE GENOMIC DNA]</scope>
    <source>
        <strain evidence="2 3">Ug99</strain>
    </source>
</reference>
<gene>
    <name evidence="2" type="ORF">PGTUg99_037632</name>
</gene>